<keyword evidence="1" id="KW-0472">Membrane</keyword>
<accession>A0A8J8NG12</accession>
<gene>
    <name evidence="2" type="ORF">FGO68_gene10918</name>
</gene>
<keyword evidence="1" id="KW-1133">Transmembrane helix</keyword>
<dbReference type="EMBL" id="RRYP01017132">
    <property type="protein sequence ID" value="TNV74322.1"/>
    <property type="molecule type" value="Genomic_DNA"/>
</dbReference>
<feature type="transmembrane region" description="Helical" evidence="1">
    <location>
        <begin position="114"/>
        <end position="133"/>
    </location>
</feature>
<organism evidence="2 3">
    <name type="scientific">Halteria grandinella</name>
    <dbReference type="NCBI Taxonomy" id="5974"/>
    <lineage>
        <taxon>Eukaryota</taxon>
        <taxon>Sar</taxon>
        <taxon>Alveolata</taxon>
        <taxon>Ciliophora</taxon>
        <taxon>Intramacronucleata</taxon>
        <taxon>Spirotrichea</taxon>
        <taxon>Stichotrichia</taxon>
        <taxon>Sporadotrichida</taxon>
        <taxon>Halteriidae</taxon>
        <taxon>Halteria</taxon>
    </lineage>
</organism>
<dbReference type="AlphaFoldDB" id="A0A8J8NG12"/>
<reference evidence="2" key="1">
    <citation type="submission" date="2019-06" db="EMBL/GenBank/DDBJ databases">
        <authorList>
            <person name="Zheng W."/>
        </authorList>
    </citation>
    <scope>NUCLEOTIDE SEQUENCE</scope>
    <source>
        <strain evidence="2">QDHG01</strain>
    </source>
</reference>
<feature type="transmembrane region" description="Helical" evidence="1">
    <location>
        <begin position="87"/>
        <end position="108"/>
    </location>
</feature>
<sequence>MNYFIRFTLQSYQQIALASLINLMDVRASYSGEELSGLCAIICFAVAVLSPIGCTILIHPHSRTGNLPQSLSSLTEGLRLPHPSPLVPYWSILYMLKRLLTVLIILTLRDHTYLQLQLLTLSSLIYQILLITYKPYETPMACAVEIFNELTVSCCLYSYMLLTDFVESPSARVAAGWGLTICILLNIGVNMGITLWETVRQVVRRKESIKRRVMGVIKKLLAMKRGKNQVITIKPVVQQIPRENVEIEMKKVASVSIKQNYNQTQQPLNSLLFEDEFEFSQQKPIVNRLIMHKFINA</sequence>
<evidence type="ECO:0000313" key="3">
    <source>
        <dbReference type="Proteomes" id="UP000785679"/>
    </source>
</evidence>
<comment type="caution">
    <text evidence="2">The sequence shown here is derived from an EMBL/GenBank/DDBJ whole genome shotgun (WGS) entry which is preliminary data.</text>
</comment>
<feature type="transmembrane region" description="Helical" evidence="1">
    <location>
        <begin position="35"/>
        <end position="58"/>
    </location>
</feature>
<name>A0A8J8NG12_HALGN</name>
<feature type="transmembrane region" description="Helical" evidence="1">
    <location>
        <begin position="174"/>
        <end position="196"/>
    </location>
</feature>
<protein>
    <submittedName>
        <fullName evidence="2">Uncharacterized protein</fullName>
    </submittedName>
</protein>
<evidence type="ECO:0000256" key="1">
    <source>
        <dbReference type="SAM" id="Phobius"/>
    </source>
</evidence>
<evidence type="ECO:0000313" key="2">
    <source>
        <dbReference type="EMBL" id="TNV74322.1"/>
    </source>
</evidence>
<keyword evidence="1" id="KW-0812">Transmembrane</keyword>
<dbReference type="Proteomes" id="UP000785679">
    <property type="component" value="Unassembled WGS sequence"/>
</dbReference>
<proteinExistence type="predicted"/>
<keyword evidence="3" id="KW-1185">Reference proteome</keyword>